<accession>A0AA40AIP4</accession>
<reference evidence="7" key="1">
    <citation type="submission" date="2023-06" db="EMBL/GenBank/DDBJ databases">
        <title>Genome-scale phylogeny and comparative genomics of the fungal order Sordariales.</title>
        <authorList>
            <consortium name="Lawrence Berkeley National Laboratory"/>
            <person name="Hensen N."/>
            <person name="Bonometti L."/>
            <person name="Westerberg I."/>
            <person name="Brannstrom I.O."/>
            <person name="Guillou S."/>
            <person name="Cros-Aarteil S."/>
            <person name="Calhoun S."/>
            <person name="Haridas S."/>
            <person name="Kuo A."/>
            <person name="Mondo S."/>
            <person name="Pangilinan J."/>
            <person name="Riley R."/>
            <person name="Labutti K."/>
            <person name="Andreopoulos B."/>
            <person name="Lipzen A."/>
            <person name="Chen C."/>
            <person name="Yanf M."/>
            <person name="Daum C."/>
            <person name="Ng V."/>
            <person name="Clum A."/>
            <person name="Steindorff A."/>
            <person name="Ohm R."/>
            <person name="Martin F."/>
            <person name="Silar P."/>
            <person name="Natvig D."/>
            <person name="Lalanne C."/>
            <person name="Gautier V."/>
            <person name="Ament-Velasquez S.L."/>
            <person name="Kruys A."/>
            <person name="Hutchinson M.I."/>
            <person name="Powell A.J."/>
            <person name="Barry K."/>
            <person name="Miller A.N."/>
            <person name="Grigoriev I.V."/>
            <person name="Debuchy R."/>
            <person name="Gladieux P."/>
            <person name="Thoren M.H."/>
            <person name="Johannesson H."/>
        </authorList>
    </citation>
    <scope>NUCLEOTIDE SEQUENCE</scope>
    <source>
        <strain evidence="7">CBS 540.89</strain>
    </source>
</reference>
<dbReference type="PANTHER" id="PTHR48182">
    <property type="entry name" value="PROTEIN SERAC1"/>
    <property type="match status" value="1"/>
</dbReference>
<dbReference type="Proteomes" id="UP001172159">
    <property type="component" value="Unassembled WGS sequence"/>
</dbReference>
<dbReference type="GO" id="GO:0005783">
    <property type="term" value="C:endoplasmic reticulum"/>
    <property type="evidence" value="ECO:0007669"/>
    <property type="project" value="UniProtKB-SubCell"/>
</dbReference>
<sequence length="214" mass="23617">MTFQYESKVWHNTSKASVASVAEQLLGLLQTKRRALGSDGPIVFVVHSLGGIIIKQAISTANDIHNQTFRDIADATRGIVFFGTPHRGSDAAKTLDPVHKITAVGWTRMRFLSLLTPHSHELRDISDDFRHVAQRYALVTFYEQHIHPGLRDLIVDKASSVMGIAHEDIMMLGGNHSSMCKFFQDDPRFDTVWMAIESAAKGLAVRGQAPAAPA</sequence>
<evidence type="ECO:0000256" key="5">
    <source>
        <dbReference type="ARBA" id="ARBA00023128"/>
    </source>
</evidence>
<keyword evidence="7" id="KW-0378">Hydrolase</keyword>
<comment type="subcellular location">
    <subcellularLocation>
        <location evidence="2">Endoplasmic reticulum</location>
    </subcellularLocation>
    <subcellularLocation>
        <location evidence="3">Membrane</location>
    </subcellularLocation>
    <subcellularLocation>
        <location evidence="1">Mitochondrion</location>
    </subcellularLocation>
</comment>
<dbReference type="SUPFAM" id="SSF53474">
    <property type="entry name" value="alpha/beta-Hydrolases"/>
    <property type="match status" value="1"/>
</dbReference>
<evidence type="ECO:0000256" key="3">
    <source>
        <dbReference type="ARBA" id="ARBA00004370"/>
    </source>
</evidence>
<dbReference type="AlphaFoldDB" id="A0AA40AIP4"/>
<keyword evidence="5" id="KW-0496">Mitochondrion</keyword>
<dbReference type="InterPro" id="IPR029058">
    <property type="entry name" value="AB_hydrolase_fold"/>
</dbReference>
<protein>
    <submittedName>
        <fullName evidence="7">Alpha/Beta hydrolase protein</fullName>
    </submittedName>
</protein>
<comment type="caution">
    <text evidence="7">The sequence shown here is derived from an EMBL/GenBank/DDBJ whole genome shotgun (WGS) entry which is preliminary data.</text>
</comment>
<evidence type="ECO:0000256" key="6">
    <source>
        <dbReference type="ARBA" id="ARBA00023136"/>
    </source>
</evidence>
<dbReference type="InterPro" id="IPR052374">
    <property type="entry name" value="SERAC1"/>
</dbReference>
<dbReference type="PANTHER" id="PTHR48182:SF2">
    <property type="entry name" value="PROTEIN SERAC1"/>
    <property type="match status" value="1"/>
</dbReference>
<dbReference type="GO" id="GO:0016787">
    <property type="term" value="F:hydrolase activity"/>
    <property type="evidence" value="ECO:0007669"/>
    <property type="project" value="UniProtKB-KW"/>
</dbReference>
<proteinExistence type="predicted"/>
<evidence type="ECO:0000256" key="1">
    <source>
        <dbReference type="ARBA" id="ARBA00004173"/>
    </source>
</evidence>
<keyword evidence="8" id="KW-1185">Reference proteome</keyword>
<evidence type="ECO:0000256" key="2">
    <source>
        <dbReference type="ARBA" id="ARBA00004240"/>
    </source>
</evidence>
<dbReference type="EMBL" id="JAUKTV010000014">
    <property type="protein sequence ID" value="KAK0716522.1"/>
    <property type="molecule type" value="Genomic_DNA"/>
</dbReference>
<keyword evidence="4" id="KW-0256">Endoplasmic reticulum</keyword>
<evidence type="ECO:0000256" key="4">
    <source>
        <dbReference type="ARBA" id="ARBA00022824"/>
    </source>
</evidence>
<dbReference type="GO" id="GO:0005739">
    <property type="term" value="C:mitochondrion"/>
    <property type="evidence" value="ECO:0007669"/>
    <property type="project" value="UniProtKB-SubCell"/>
</dbReference>
<gene>
    <name evidence="7" type="ORF">B0T21DRAFT_318351</name>
</gene>
<dbReference type="Gene3D" id="3.40.50.1820">
    <property type="entry name" value="alpha/beta hydrolase"/>
    <property type="match status" value="1"/>
</dbReference>
<organism evidence="7 8">
    <name type="scientific">Apiosordaria backusii</name>
    <dbReference type="NCBI Taxonomy" id="314023"/>
    <lineage>
        <taxon>Eukaryota</taxon>
        <taxon>Fungi</taxon>
        <taxon>Dikarya</taxon>
        <taxon>Ascomycota</taxon>
        <taxon>Pezizomycotina</taxon>
        <taxon>Sordariomycetes</taxon>
        <taxon>Sordariomycetidae</taxon>
        <taxon>Sordariales</taxon>
        <taxon>Lasiosphaeriaceae</taxon>
        <taxon>Apiosordaria</taxon>
    </lineage>
</organism>
<name>A0AA40AIP4_9PEZI</name>
<dbReference type="GO" id="GO:0016020">
    <property type="term" value="C:membrane"/>
    <property type="evidence" value="ECO:0007669"/>
    <property type="project" value="UniProtKB-SubCell"/>
</dbReference>
<keyword evidence="6" id="KW-0472">Membrane</keyword>
<evidence type="ECO:0000313" key="7">
    <source>
        <dbReference type="EMBL" id="KAK0716522.1"/>
    </source>
</evidence>
<evidence type="ECO:0000313" key="8">
    <source>
        <dbReference type="Proteomes" id="UP001172159"/>
    </source>
</evidence>